<dbReference type="PROSITE" id="PS51186">
    <property type="entry name" value="GNAT"/>
    <property type="match status" value="1"/>
</dbReference>
<proteinExistence type="predicted"/>
<dbReference type="Proteomes" id="UP000001401">
    <property type="component" value="Chromosome"/>
</dbReference>
<organism evidence="2 3">
    <name type="scientific">Evansella cellulosilytica (strain ATCC 21833 / DSM 2522 / FERM P-1141 / JCM 9156 / N-4)</name>
    <name type="common">Bacillus cellulosilyticus</name>
    <dbReference type="NCBI Taxonomy" id="649639"/>
    <lineage>
        <taxon>Bacteria</taxon>
        <taxon>Bacillati</taxon>
        <taxon>Bacillota</taxon>
        <taxon>Bacilli</taxon>
        <taxon>Bacillales</taxon>
        <taxon>Bacillaceae</taxon>
        <taxon>Evansella</taxon>
    </lineage>
</organism>
<dbReference type="RefSeq" id="WP_013490550.1">
    <property type="nucleotide sequence ID" value="NC_014829.1"/>
</dbReference>
<dbReference type="SUPFAM" id="SSF55729">
    <property type="entry name" value="Acyl-CoA N-acyltransferases (Nat)"/>
    <property type="match status" value="1"/>
</dbReference>
<dbReference type="HOGENOM" id="CLU_142044_0_0_9"/>
<reference evidence="2 3" key="1">
    <citation type="submission" date="2010-12" db="EMBL/GenBank/DDBJ databases">
        <title>Complete sequence of Bacillus cellulosilyticus DSM 2522.</title>
        <authorList>
            <consortium name="US DOE Joint Genome Institute"/>
            <person name="Lucas S."/>
            <person name="Copeland A."/>
            <person name="Lapidus A."/>
            <person name="Cheng J.-F."/>
            <person name="Bruce D."/>
            <person name="Goodwin L."/>
            <person name="Pitluck S."/>
            <person name="Chertkov O."/>
            <person name="Detter J.C."/>
            <person name="Han C."/>
            <person name="Tapia R."/>
            <person name="Land M."/>
            <person name="Hauser L."/>
            <person name="Jeffries C."/>
            <person name="Kyrpides N."/>
            <person name="Ivanova N."/>
            <person name="Mikhailova N."/>
            <person name="Brumm P."/>
            <person name="Mead D."/>
            <person name="Woyke T."/>
        </authorList>
    </citation>
    <scope>NUCLEOTIDE SEQUENCE [LARGE SCALE GENOMIC DNA]</scope>
    <source>
        <strain evidence="3">ATCC 21833 / DSM 2522 / FERM P-1141 / JCM 9156 / N-4</strain>
    </source>
</reference>
<sequence length="155" mass="17915">MQEIRQVSLDQDKSKITNNILRELPEWFGIEEAITNYVNGVNGTDFYALYDLNQPVGFISIKANNTFTSEIYAMGISKNYHGCGWGTKLLKVAEEHLVKNDVKFFMVKTLSDSHPDKNYQKTRRFYAKNGFIPLEEIKEIWGEENPCLIMVKNLL</sequence>
<evidence type="ECO:0000259" key="1">
    <source>
        <dbReference type="PROSITE" id="PS51186"/>
    </source>
</evidence>
<evidence type="ECO:0000313" key="3">
    <source>
        <dbReference type="Proteomes" id="UP000001401"/>
    </source>
</evidence>
<accession>E6TWF7</accession>
<evidence type="ECO:0000313" key="2">
    <source>
        <dbReference type="EMBL" id="ADU32220.1"/>
    </source>
</evidence>
<dbReference type="OrthoDB" id="65372at2"/>
<feature type="domain" description="N-acetyltransferase" evidence="1">
    <location>
        <begin position="2"/>
        <end position="155"/>
    </location>
</feature>
<keyword evidence="2" id="KW-0808">Transferase</keyword>
<protein>
    <submittedName>
        <fullName evidence="2">GCN5-related N-acetyltransferase</fullName>
    </submittedName>
</protein>
<dbReference type="eggNOG" id="COG1246">
    <property type="taxonomic scope" value="Bacteria"/>
</dbReference>
<keyword evidence="3" id="KW-1185">Reference proteome</keyword>
<dbReference type="InterPro" id="IPR000182">
    <property type="entry name" value="GNAT_dom"/>
</dbReference>
<dbReference type="Gene3D" id="3.40.630.30">
    <property type="match status" value="1"/>
</dbReference>
<dbReference type="KEGG" id="bco:Bcell_3988"/>
<dbReference type="Pfam" id="PF00583">
    <property type="entry name" value="Acetyltransf_1"/>
    <property type="match status" value="1"/>
</dbReference>
<dbReference type="GO" id="GO:0016747">
    <property type="term" value="F:acyltransferase activity, transferring groups other than amino-acyl groups"/>
    <property type="evidence" value="ECO:0007669"/>
    <property type="project" value="InterPro"/>
</dbReference>
<dbReference type="AlphaFoldDB" id="E6TWF7"/>
<dbReference type="STRING" id="649639.Bcell_3988"/>
<gene>
    <name evidence="2" type="ordered locus">Bcell_3988</name>
</gene>
<dbReference type="InterPro" id="IPR016181">
    <property type="entry name" value="Acyl_CoA_acyltransferase"/>
</dbReference>
<dbReference type="EMBL" id="CP002394">
    <property type="protein sequence ID" value="ADU32220.1"/>
    <property type="molecule type" value="Genomic_DNA"/>
</dbReference>
<dbReference type="CDD" id="cd04301">
    <property type="entry name" value="NAT_SF"/>
    <property type="match status" value="1"/>
</dbReference>
<name>E6TWF7_EVAC2</name>